<dbReference type="RefSeq" id="WP_290362273.1">
    <property type="nucleotide sequence ID" value="NZ_JAUFQU010000001.1"/>
</dbReference>
<evidence type="ECO:0000256" key="1">
    <source>
        <dbReference type="ARBA" id="ARBA00010759"/>
    </source>
</evidence>
<dbReference type="PANTHER" id="PTHR10458:SF22">
    <property type="entry name" value="PEPTIDE DEFORMYLASE"/>
    <property type="match status" value="1"/>
</dbReference>
<keyword evidence="2 4" id="KW-0479">Metal-binding</keyword>
<dbReference type="GO" id="GO:0042586">
    <property type="term" value="F:peptide deformylase activity"/>
    <property type="evidence" value="ECO:0007669"/>
    <property type="project" value="UniProtKB-EC"/>
</dbReference>
<keyword evidence="3 4" id="KW-0378">Hydrolase</keyword>
<dbReference type="PIRSF" id="PIRSF004749">
    <property type="entry name" value="Pep_def"/>
    <property type="match status" value="1"/>
</dbReference>
<dbReference type="Pfam" id="PF01327">
    <property type="entry name" value="Pep_deformylase"/>
    <property type="match status" value="1"/>
</dbReference>
<evidence type="ECO:0000256" key="3">
    <source>
        <dbReference type="ARBA" id="ARBA00022801"/>
    </source>
</evidence>
<dbReference type="Gene3D" id="3.90.45.10">
    <property type="entry name" value="Peptide deformylase"/>
    <property type="match status" value="1"/>
</dbReference>
<dbReference type="InterPro" id="IPR023635">
    <property type="entry name" value="Peptide_deformylase"/>
</dbReference>
<dbReference type="SUPFAM" id="SSF56420">
    <property type="entry name" value="Peptide deformylase"/>
    <property type="match status" value="1"/>
</dbReference>
<reference evidence="6" key="1">
    <citation type="journal article" date="2014" name="Int. J. Syst. Evol. Microbiol.">
        <title>Complete genome of a new Firmicutes species belonging to the dominant human colonic microbiota ('Ruminococcus bicirculans') reveals two chromosomes and a selective capacity to utilize plant glucans.</title>
        <authorList>
            <consortium name="NISC Comparative Sequencing Program"/>
            <person name="Wegmann U."/>
            <person name="Louis P."/>
            <person name="Goesmann A."/>
            <person name="Henrissat B."/>
            <person name="Duncan S.H."/>
            <person name="Flint H.J."/>
        </authorList>
    </citation>
    <scope>NUCLEOTIDE SEQUENCE</scope>
    <source>
        <strain evidence="6">CECT 7184</strain>
    </source>
</reference>
<dbReference type="EMBL" id="JAUFQU010000001">
    <property type="protein sequence ID" value="MDN3706140.1"/>
    <property type="molecule type" value="Genomic_DNA"/>
</dbReference>
<dbReference type="NCBIfam" id="NF001159">
    <property type="entry name" value="PRK00150.1-3"/>
    <property type="match status" value="1"/>
</dbReference>
<dbReference type="HAMAP" id="MF_00163">
    <property type="entry name" value="Pep_deformylase"/>
    <property type="match status" value="1"/>
</dbReference>
<protein>
    <recommendedName>
        <fullName evidence="4">Peptide deformylase</fullName>
        <shortName evidence="4">PDF</shortName>
        <ecNumber evidence="4">3.5.1.88</ecNumber>
    </recommendedName>
    <alternativeName>
        <fullName evidence="4">Polypeptide deformylase</fullName>
    </alternativeName>
</protein>
<comment type="cofactor">
    <cofactor evidence="4">
        <name>Fe(2+)</name>
        <dbReference type="ChEBI" id="CHEBI:29033"/>
    </cofactor>
    <text evidence="4">Binds 1 Fe(2+) ion.</text>
</comment>
<dbReference type="Proteomes" id="UP001242368">
    <property type="component" value="Unassembled WGS sequence"/>
</dbReference>
<dbReference type="NCBIfam" id="TIGR00079">
    <property type="entry name" value="pept_deformyl"/>
    <property type="match status" value="1"/>
</dbReference>
<comment type="catalytic activity">
    <reaction evidence="4">
        <text>N-terminal N-formyl-L-methionyl-[peptide] + H2O = N-terminal L-methionyl-[peptide] + formate</text>
        <dbReference type="Rhea" id="RHEA:24420"/>
        <dbReference type="Rhea" id="RHEA-COMP:10639"/>
        <dbReference type="Rhea" id="RHEA-COMP:10640"/>
        <dbReference type="ChEBI" id="CHEBI:15377"/>
        <dbReference type="ChEBI" id="CHEBI:15740"/>
        <dbReference type="ChEBI" id="CHEBI:49298"/>
        <dbReference type="ChEBI" id="CHEBI:64731"/>
        <dbReference type="EC" id="3.5.1.88"/>
    </reaction>
</comment>
<keyword evidence="7" id="KW-1185">Reference proteome</keyword>
<evidence type="ECO:0000256" key="4">
    <source>
        <dbReference type="HAMAP-Rule" id="MF_00163"/>
    </source>
</evidence>
<accession>A0ABT8CZ12</accession>
<dbReference type="InterPro" id="IPR036821">
    <property type="entry name" value="Peptide_deformylase_sf"/>
</dbReference>
<dbReference type="EMBL" id="JAUFQU010000060">
    <property type="protein sequence ID" value="MDN3709818.1"/>
    <property type="molecule type" value="Genomic_DNA"/>
</dbReference>
<dbReference type="CDD" id="cd00487">
    <property type="entry name" value="Pep_deformylase"/>
    <property type="match status" value="1"/>
</dbReference>
<evidence type="ECO:0000313" key="7">
    <source>
        <dbReference type="Proteomes" id="UP001242368"/>
    </source>
</evidence>
<evidence type="ECO:0000256" key="2">
    <source>
        <dbReference type="ARBA" id="ARBA00022723"/>
    </source>
</evidence>
<evidence type="ECO:0000313" key="6">
    <source>
        <dbReference type="EMBL" id="MDN3709818.1"/>
    </source>
</evidence>
<name>A0ABT8CZ12_9FLAO</name>
<reference evidence="7" key="2">
    <citation type="journal article" date="2019" name="Int. J. Syst. Evol. Microbiol.">
        <title>The Global Catalogue of Microorganisms (GCM) 10K type strain sequencing project: providing services to taxonomists for standard genome sequencing and annotation.</title>
        <authorList>
            <consortium name="The Broad Institute Genomics Platform"/>
            <consortium name="The Broad Institute Genome Sequencing Center for Infectious Disease"/>
            <person name="Wu L."/>
            <person name="Ma J."/>
        </authorList>
    </citation>
    <scope>NUCLEOTIDE SEQUENCE [LARGE SCALE GENOMIC DNA]</scope>
    <source>
        <strain evidence="7">CECT 7184</strain>
    </source>
</reference>
<feature type="binding site" evidence="4">
    <location>
        <position position="187"/>
    </location>
    <ligand>
        <name>Fe cation</name>
        <dbReference type="ChEBI" id="CHEBI:24875"/>
    </ligand>
</feature>
<feature type="binding site" evidence="4">
    <location>
        <position position="183"/>
    </location>
    <ligand>
        <name>Fe cation</name>
        <dbReference type="ChEBI" id="CHEBI:24875"/>
    </ligand>
</feature>
<organism evidence="6 7">
    <name type="scientific">Paenimyroides ceti</name>
    <dbReference type="NCBI Taxonomy" id="395087"/>
    <lineage>
        <taxon>Bacteria</taxon>
        <taxon>Pseudomonadati</taxon>
        <taxon>Bacteroidota</taxon>
        <taxon>Flavobacteriia</taxon>
        <taxon>Flavobacteriales</taxon>
        <taxon>Flavobacteriaceae</taxon>
        <taxon>Paenimyroides</taxon>
    </lineage>
</organism>
<reference evidence="6" key="3">
    <citation type="submission" date="2023-06" db="EMBL/GenBank/DDBJ databases">
        <authorList>
            <person name="Lucena T."/>
            <person name="Sun Q."/>
        </authorList>
    </citation>
    <scope>NUCLEOTIDE SEQUENCE</scope>
    <source>
        <strain evidence="6">CECT 7184</strain>
    </source>
</reference>
<keyword evidence="4" id="KW-0648">Protein biosynthesis</keyword>
<comment type="caution">
    <text evidence="6">The sequence shown here is derived from an EMBL/GenBank/DDBJ whole genome shotgun (WGS) entry which is preliminary data.</text>
</comment>
<feature type="active site" evidence="4">
    <location>
        <position position="184"/>
    </location>
</feature>
<keyword evidence="4" id="KW-0408">Iron</keyword>
<proteinExistence type="inferred from homology"/>
<dbReference type="EC" id="3.5.1.88" evidence="4"/>
<comment type="function">
    <text evidence="4">Removes the formyl group from the N-terminal Met of newly synthesized proteins. Requires at least a dipeptide for an efficient rate of reaction. N-terminal L-methionine is a prerequisite for activity but the enzyme has broad specificity at other positions.</text>
</comment>
<feature type="binding site" evidence="4">
    <location>
        <position position="141"/>
    </location>
    <ligand>
        <name>Fe cation</name>
        <dbReference type="ChEBI" id="CHEBI:24875"/>
    </ligand>
</feature>
<evidence type="ECO:0000313" key="5">
    <source>
        <dbReference type="EMBL" id="MDN3706140.1"/>
    </source>
</evidence>
<sequence>MEKKVHQLLMIMSLIVLNITMNAQKPQSFSKEELGLIKDASATVPMRVLLTTSEQDEVVLRTKSIEINPQDKAIKLLKERLLATVNDEATKGVGIAAPQVGINKRLFLVQRLDKEDKAFQLFINPQITWYSEILRKGREGCLSIPDRYGEVLRSLVIEVSYIDEKGRSQKELIEGFTAVIFQHEYDHLDGVLYIDRIEEEAAHVYQRAEEQQQLFYKKK</sequence>
<dbReference type="PANTHER" id="PTHR10458">
    <property type="entry name" value="PEPTIDE DEFORMYLASE"/>
    <property type="match status" value="1"/>
</dbReference>
<comment type="similarity">
    <text evidence="1 4">Belongs to the polypeptide deformylase family.</text>
</comment>
<dbReference type="PRINTS" id="PR01576">
    <property type="entry name" value="PDEFORMYLASE"/>
</dbReference>
<gene>
    <name evidence="4 6" type="primary">def</name>
    <name evidence="5" type="ORF">QW060_03255</name>
    <name evidence="6" type="ORF">QW060_23045</name>
</gene>